<dbReference type="PANTHER" id="PTHR13696:SF52">
    <property type="entry name" value="PARA FAMILY PROTEIN CT_582"/>
    <property type="match status" value="1"/>
</dbReference>
<comment type="caution">
    <text evidence="2">The sequence shown here is derived from an EMBL/GenBank/DDBJ whole genome shotgun (WGS) entry which is preliminary data.</text>
</comment>
<dbReference type="InterPro" id="IPR027417">
    <property type="entry name" value="P-loop_NTPase"/>
</dbReference>
<evidence type="ECO:0000259" key="1">
    <source>
        <dbReference type="Pfam" id="PF13614"/>
    </source>
</evidence>
<dbReference type="CDD" id="cd02042">
    <property type="entry name" value="ParAB_family"/>
    <property type="match status" value="1"/>
</dbReference>
<dbReference type="Proteomes" id="UP001266099">
    <property type="component" value="Unassembled WGS sequence"/>
</dbReference>
<sequence length="254" mass="27971">MIISICNQKGGVGKTTLATNLAQMLSEEGVKRVLLIDADPQGNATTTVGIELDSQGLTLNDVLAAIASGASGEIALQAIEPNVNNWFIDVLPADRLLASRETDTSLGRESRIRTLVDALRFDYDHVVIDCPPSLGMLTTNALVACDKALVVTTPRETSFDGVAEIVETIAQVRAHYNPQLRLSGIAVNAYRDDRKDRKHWLENLEKYYGKYIIKPPIPEREAIARAATSHQPIPFIDEITQNAFTQIYQTIRSR</sequence>
<dbReference type="InterPro" id="IPR050678">
    <property type="entry name" value="DNA_Partitioning_ATPase"/>
</dbReference>
<organism evidence="2 3">
    <name type="scientific">Arcanobacterium hippocoleae</name>
    <dbReference type="NCBI Taxonomy" id="149017"/>
    <lineage>
        <taxon>Bacteria</taxon>
        <taxon>Bacillati</taxon>
        <taxon>Actinomycetota</taxon>
        <taxon>Actinomycetes</taxon>
        <taxon>Actinomycetales</taxon>
        <taxon>Actinomycetaceae</taxon>
        <taxon>Arcanobacterium</taxon>
    </lineage>
</organism>
<accession>A0ABU1T1G7</accession>
<reference evidence="2 3" key="1">
    <citation type="submission" date="2023-07" db="EMBL/GenBank/DDBJ databases">
        <title>Sequencing the genomes of 1000 actinobacteria strains.</title>
        <authorList>
            <person name="Klenk H.-P."/>
        </authorList>
    </citation>
    <scope>NUCLEOTIDE SEQUENCE [LARGE SCALE GENOMIC DNA]</scope>
    <source>
        <strain evidence="2 3">DSM 15539</strain>
    </source>
</reference>
<dbReference type="PANTHER" id="PTHR13696">
    <property type="entry name" value="P-LOOP CONTAINING NUCLEOSIDE TRIPHOSPHATE HYDROLASE"/>
    <property type="match status" value="1"/>
</dbReference>
<evidence type="ECO:0000313" key="3">
    <source>
        <dbReference type="Proteomes" id="UP001266099"/>
    </source>
</evidence>
<dbReference type="SUPFAM" id="SSF52540">
    <property type="entry name" value="P-loop containing nucleoside triphosphate hydrolases"/>
    <property type="match status" value="1"/>
</dbReference>
<name>A0ABU1T1G7_9ACTO</name>
<keyword evidence="3" id="KW-1185">Reference proteome</keyword>
<protein>
    <submittedName>
        <fullName evidence="2">Chromosome partitioning protein</fullName>
    </submittedName>
</protein>
<dbReference type="PIRSF" id="PIRSF009320">
    <property type="entry name" value="Nuc_binding_HP_1000"/>
    <property type="match status" value="1"/>
</dbReference>
<dbReference type="EMBL" id="JAVDUJ010000001">
    <property type="protein sequence ID" value="MDR6939218.1"/>
    <property type="molecule type" value="Genomic_DNA"/>
</dbReference>
<dbReference type="RefSeq" id="WP_309955731.1">
    <property type="nucleotide sequence ID" value="NZ_JAVDUJ010000001.1"/>
</dbReference>
<dbReference type="InterPro" id="IPR025669">
    <property type="entry name" value="AAA_dom"/>
</dbReference>
<dbReference type="Gene3D" id="3.40.50.300">
    <property type="entry name" value="P-loop containing nucleotide triphosphate hydrolases"/>
    <property type="match status" value="1"/>
</dbReference>
<feature type="domain" description="AAA" evidence="1">
    <location>
        <begin position="2"/>
        <end position="181"/>
    </location>
</feature>
<dbReference type="Pfam" id="PF13614">
    <property type="entry name" value="AAA_31"/>
    <property type="match status" value="1"/>
</dbReference>
<proteinExistence type="predicted"/>
<evidence type="ECO:0000313" key="2">
    <source>
        <dbReference type="EMBL" id="MDR6939218.1"/>
    </source>
</evidence>
<gene>
    <name evidence="2" type="ORF">J2S36_000761</name>
</gene>